<protein>
    <recommendedName>
        <fullName evidence="3">N-acetyltransferase domain-containing protein</fullName>
    </recommendedName>
</protein>
<feature type="region of interest" description="Disordered" evidence="2">
    <location>
        <begin position="1"/>
        <end position="24"/>
    </location>
</feature>
<accession>A0A5N5CTM6</accession>
<organism evidence="4 5">
    <name type="scientific">Lasiodiplodia theobromae</name>
    <dbReference type="NCBI Taxonomy" id="45133"/>
    <lineage>
        <taxon>Eukaryota</taxon>
        <taxon>Fungi</taxon>
        <taxon>Dikarya</taxon>
        <taxon>Ascomycota</taxon>
        <taxon>Pezizomycotina</taxon>
        <taxon>Dothideomycetes</taxon>
        <taxon>Dothideomycetes incertae sedis</taxon>
        <taxon>Botryosphaeriales</taxon>
        <taxon>Botryosphaeriaceae</taxon>
        <taxon>Lasiodiplodia</taxon>
    </lineage>
</organism>
<dbReference type="AlphaFoldDB" id="A0A5N5CTM6"/>
<comment type="caution">
    <text evidence="4">The sequence shown here is derived from an EMBL/GenBank/DDBJ whole genome shotgun (WGS) entry which is preliminary data.</text>
</comment>
<feature type="compositionally biased region" description="Polar residues" evidence="2">
    <location>
        <begin position="1"/>
        <end position="10"/>
    </location>
</feature>
<sequence>MVPTTTTMTHCNRPRSKSRQHRRPHIRTCATTSPAAAPAIVTLGKQVTTATLGHAIPAADLQANLAEVYTVRAVAAEIIAPNKTMLVATAPMSSLPALASSSSSKVSVVNYAIAHSALSSSSSSEREEEEDYGGDDDSSDGSAKGSKAENDLQILLGFALLIRHHDSTTTQQQQLEPEPEPCLLLAQHLPSAESSSSSSSIQLQRLYIGAFGRGMGVGARLMRAVETVAREERRTNVWLQVSQGNLAAQKAYERWGFEKVGECVIDDDVGGFGQKRGWVMGKKGVVV</sequence>
<evidence type="ECO:0000256" key="2">
    <source>
        <dbReference type="SAM" id="MobiDB-lite"/>
    </source>
</evidence>
<dbReference type="Gene3D" id="3.40.630.30">
    <property type="match status" value="1"/>
</dbReference>
<dbReference type="SUPFAM" id="SSF55729">
    <property type="entry name" value="Acyl-CoA N-acyltransferases (Nat)"/>
    <property type="match status" value="1"/>
</dbReference>
<keyword evidence="1" id="KW-0808">Transferase</keyword>
<keyword evidence="5" id="KW-1185">Reference proteome</keyword>
<dbReference type="PROSITE" id="PS51186">
    <property type="entry name" value="GNAT"/>
    <property type="match status" value="1"/>
</dbReference>
<evidence type="ECO:0000313" key="4">
    <source>
        <dbReference type="EMBL" id="KAB2568694.1"/>
    </source>
</evidence>
<feature type="compositionally biased region" description="Acidic residues" evidence="2">
    <location>
        <begin position="126"/>
        <end position="139"/>
    </location>
</feature>
<dbReference type="EMBL" id="VCHE01000296">
    <property type="protein sequence ID" value="KAB2568694.1"/>
    <property type="molecule type" value="Genomic_DNA"/>
</dbReference>
<feature type="domain" description="N-acetyltransferase" evidence="3">
    <location>
        <begin position="143"/>
        <end position="285"/>
    </location>
</feature>
<feature type="region of interest" description="Disordered" evidence="2">
    <location>
        <begin position="118"/>
        <end position="146"/>
    </location>
</feature>
<dbReference type="PANTHER" id="PTHR13947:SF37">
    <property type="entry name" value="LD18367P"/>
    <property type="match status" value="1"/>
</dbReference>
<dbReference type="Pfam" id="PF00583">
    <property type="entry name" value="Acetyltransf_1"/>
    <property type="match status" value="1"/>
</dbReference>
<dbReference type="GO" id="GO:0008080">
    <property type="term" value="F:N-acetyltransferase activity"/>
    <property type="evidence" value="ECO:0007669"/>
    <property type="project" value="InterPro"/>
</dbReference>
<evidence type="ECO:0000259" key="3">
    <source>
        <dbReference type="PROSITE" id="PS51186"/>
    </source>
</evidence>
<reference evidence="4 5" key="1">
    <citation type="journal article" date="2019" name="Sci. Rep.">
        <title>A multi-omics analysis of the grapevine pathogen Lasiodiplodia theobromae reveals that temperature affects the expression of virulence- and pathogenicity-related genes.</title>
        <authorList>
            <person name="Felix C."/>
            <person name="Meneses R."/>
            <person name="Goncalves M.F.M."/>
            <person name="Tilleman L."/>
            <person name="Duarte A.S."/>
            <person name="Jorrin-Novo J.V."/>
            <person name="Van de Peer Y."/>
            <person name="Deforce D."/>
            <person name="Van Nieuwerburgh F."/>
            <person name="Esteves A.C."/>
            <person name="Alves A."/>
        </authorList>
    </citation>
    <scope>NUCLEOTIDE SEQUENCE [LARGE SCALE GENOMIC DNA]</scope>
    <source>
        <strain evidence="4 5">LA-SOL3</strain>
    </source>
</reference>
<proteinExistence type="predicted"/>
<dbReference type="Proteomes" id="UP000325902">
    <property type="component" value="Unassembled WGS sequence"/>
</dbReference>
<dbReference type="InterPro" id="IPR050769">
    <property type="entry name" value="NAT_camello-type"/>
</dbReference>
<gene>
    <name evidence="4" type="ORF">DBV05_g12626</name>
</gene>
<dbReference type="InterPro" id="IPR016181">
    <property type="entry name" value="Acyl_CoA_acyltransferase"/>
</dbReference>
<dbReference type="CDD" id="cd04301">
    <property type="entry name" value="NAT_SF"/>
    <property type="match status" value="1"/>
</dbReference>
<name>A0A5N5CTM6_9PEZI</name>
<feature type="compositionally biased region" description="Basic residues" evidence="2">
    <location>
        <begin position="12"/>
        <end position="24"/>
    </location>
</feature>
<evidence type="ECO:0000313" key="5">
    <source>
        <dbReference type="Proteomes" id="UP000325902"/>
    </source>
</evidence>
<evidence type="ECO:0000256" key="1">
    <source>
        <dbReference type="ARBA" id="ARBA00022679"/>
    </source>
</evidence>
<dbReference type="InterPro" id="IPR000182">
    <property type="entry name" value="GNAT_dom"/>
</dbReference>
<dbReference type="PANTHER" id="PTHR13947">
    <property type="entry name" value="GNAT FAMILY N-ACETYLTRANSFERASE"/>
    <property type="match status" value="1"/>
</dbReference>